<evidence type="ECO:0000256" key="1">
    <source>
        <dbReference type="SAM" id="Phobius"/>
    </source>
</evidence>
<sequence length="54" mass="5510">MKAKFVGFLKDEAGQGMTEYGLIIALIAVVVIGALTLMGGNIKALLTTAAGSIK</sequence>
<accession>A0A1Q8R1U5</accession>
<name>A0A1Q8R1U5_9FIRM</name>
<dbReference type="AlphaFoldDB" id="A0A1Q8R1U5"/>
<evidence type="ECO:0000313" key="2">
    <source>
        <dbReference type="EMBL" id="OLN33643.1"/>
    </source>
</evidence>
<evidence type="ECO:0008006" key="4">
    <source>
        <dbReference type="Google" id="ProtNLM"/>
    </source>
</evidence>
<keyword evidence="1" id="KW-0472">Membrane</keyword>
<keyword evidence="1" id="KW-0812">Transmembrane</keyword>
<evidence type="ECO:0000313" key="3">
    <source>
        <dbReference type="Proteomes" id="UP000186102"/>
    </source>
</evidence>
<proteinExistence type="predicted"/>
<dbReference type="STRING" id="1888891.DSOL_0353"/>
<dbReference type="Pfam" id="PF04964">
    <property type="entry name" value="Flp_Fap"/>
    <property type="match status" value="1"/>
</dbReference>
<keyword evidence="1" id="KW-1133">Transmembrane helix</keyword>
<dbReference type="InterPro" id="IPR007047">
    <property type="entry name" value="Flp_Fap"/>
</dbReference>
<feature type="transmembrane region" description="Helical" evidence="1">
    <location>
        <begin position="20"/>
        <end position="38"/>
    </location>
</feature>
<keyword evidence="3" id="KW-1185">Reference proteome</keyword>
<reference evidence="2 3" key="1">
    <citation type="submission" date="2016-09" db="EMBL/GenBank/DDBJ databases">
        <title>Complete genome of Desulfosporosinus sp. OL.</title>
        <authorList>
            <person name="Mardanov A."/>
            <person name="Beletsky A."/>
            <person name="Panova A."/>
            <person name="Karnachuk O."/>
            <person name="Ravin N."/>
        </authorList>
    </citation>
    <scope>NUCLEOTIDE SEQUENCE [LARGE SCALE GENOMIC DNA]</scope>
    <source>
        <strain evidence="2 3">OL</strain>
    </source>
</reference>
<organism evidence="2 3">
    <name type="scientific">Desulfosporosinus metallidurans</name>
    <dbReference type="NCBI Taxonomy" id="1888891"/>
    <lineage>
        <taxon>Bacteria</taxon>
        <taxon>Bacillati</taxon>
        <taxon>Bacillota</taxon>
        <taxon>Clostridia</taxon>
        <taxon>Eubacteriales</taxon>
        <taxon>Desulfitobacteriaceae</taxon>
        <taxon>Desulfosporosinus</taxon>
    </lineage>
</organism>
<dbReference type="EMBL" id="MLBF01000002">
    <property type="protein sequence ID" value="OLN33643.1"/>
    <property type="molecule type" value="Genomic_DNA"/>
</dbReference>
<dbReference type="Proteomes" id="UP000186102">
    <property type="component" value="Unassembled WGS sequence"/>
</dbReference>
<gene>
    <name evidence="2" type="ORF">DSOL_0353</name>
</gene>
<comment type="caution">
    <text evidence="2">The sequence shown here is derived from an EMBL/GenBank/DDBJ whole genome shotgun (WGS) entry which is preliminary data.</text>
</comment>
<protein>
    <recommendedName>
        <fullName evidence="4">Pilus assembly protein Flp/PilA</fullName>
    </recommendedName>
</protein>